<dbReference type="GO" id="GO:0008270">
    <property type="term" value="F:zinc ion binding"/>
    <property type="evidence" value="ECO:0007669"/>
    <property type="project" value="InterPro"/>
</dbReference>
<dbReference type="HOGENOM" id="CLU_037867_0_0_1"/>
<protein>
    <recommendedName>
        <fullName evidence="7">Zn(2)-C6 fungal-type domain-containing protein</fullName>
    </recommendedName>
</protein>
<dbReference type="CDD" id="cd00067">
    <property type="entry name" value="GAL4"/>
    <property type="match status" value="1"/>
</dbReference>
<dbReference type="InterPro" id="IPR001138">
    <property type="entry name" value="Zn2Cys6_DnaBD"/>
</dbReference>
<proteinExistence type="predicted"/>
<dbReference type="Pfam" id="PF00172">
    <property type="entry name" value="Zn_clus"/>
    <property type="match status" value="1"/>
</dbReference>
<keyword evidence="1" id="KW-0479">Metal-binding</keyword>
<reference evidence="8" key="1">
    <citation type="submission" date="2011-07" db="EMBL/GenBank/DDBJ databases">
        <title>The Genome Sequence of Exophiala (Wangiella) dermatitidis NIH/UT8656.</title>
        <authorList>
            <consortium name="The Broad Institute Genome Sequencing Platform"/>
            <person name="Cuomo C."/>
            <person name="Wang Z."/>
            <person name="Hunicke-Smith S."/>
            <person name="Szanislo P.J."/>
            <person name="Earl A."/>
            <person name="Young S.K."/>
            <person name="Zeng Q."/>
            <person name="Gargeya S."/>
            <person name="Fitzgerald M."/>
            <person name="Haas B."/>
            <person name="Abouelleil A."/>
            <person name="Alvarado L."/>
            <person name="Arachchi H.M."/>
            <person name="Berlin A."/>
            <person name="Brown A."/>
            <person name="Chapman S.B."/>
            <person name="Chen Z."/>
            <person name="Dunbar C."/>
            <person name="Freedman E."/>
            <person name="Gearin G."/>
            <person name="Gellesch M."/>
            <person name="Goldberg J."/>
            <person name="Griggs A."/>
            <person name="Gujja S."/>
            <person name="Heiman D."/>
            <person name="Howarth C."/>
            <person name="Larson L."/>
            <person name="Lui A."/>
            <person name="MacDonald P.J.P."/>
            <person name="Montmayeur A."/>
            <person name="Murphy C."/>
            <person name="Neiman D."/>
            <person name="Pearson M."/>
            <person name="Priest M."/>
            <person name="Roberts A."/>
            <person name="Saif S."/>
            <person name="Shea T."/>
            <person name="Shenoy N."/>
            <person name="Sisk P."/>
            <person name="Stolte C."/>
            <person name="Sykes S."/>
            <person name="Wortman J."/>
            <person name="Nusbaum C."/>
            <person name="Birren B."/>
        </authorList>
    </citation>
    <scope>NUCLEOTIDE SEQUENCE</scope>
    <source>
        <strain evidence="8">NIH/UT8656</strain>
    </source>
</reference>
<evidence type="ECO:0000256" key="6">
    <source>
        <dbReference type="ARBA" id="ARBA00023242"/>
    </source>
</evidence>
<evidence type="ECO:0000256" key="2">
    <source>
        <dbReference type="ARBA" id="ARBA00022833"/>
    </source>
</evidence>
<sequence length="511" mass="56339">MARPTKQTRKRKWAPKVRSGCKTCKIRRKRCDETKPVCMRCVQGGYKCDGYDAASTTPKPRQRDQQPSCSGMAQVSLCTEAAGSSSRNTDINDMQLSIIGAAHDVGGFLNEPSNPLSTDIDGRYSTFFHRIVVPVLSTTRQWHSFWSMIVPQASWDNHCLHHAMVALAATYEAKTAKIDRSDLIASRVSLAIRSFSTQPVSPDVALIFCRLLSSMAQSTGDWQSAVLHLRSGSKILKEAAHTYQATSDIAKLLAPVFLGVSTSIDIDSDCLNNVPQTKKRHFVELTHLYARYGGLLRLLNREQWRSIEMSTTSFILISWSIMTQAMASIAYPDVLVSSPGNALRSPAEVKSQLLESGQLLSFQSLQSVAAILLEDLSCCVAQPDSGNYVPKDFKHRLQCFTENFLVQAAEIQPNMAAGTFWPEGPEAGCSITCLIRGDKMTTSERGSAGVGAFGETVHRVSTQVDHSSIPERQQWYNEYVCPYRSGFIPAFLGPSFTLTRGGRLFSRASSI</sequence>
<keyword evidence="5" id="KW-0804">Transcription</keyword>
<dbReference type="SMART" id="SM00066">
    <property type="entry name" value="GAL4"/>
    <property type="match status" value="1"/>
</dbReference>
<dbReference type="PROSITE" id="PS00463">
    <property type="entry name" value="ZN2_CY6_FUNGAL_1"/>
    <property type="match status" value="1"/>
</dbReference>
<keyword evidence="4" id="KW-0238">DNA-binding</keyword>
<dbReference type="GeneID" id="20312840"/>
<gene>
    <name evidence="8" type="ORF">HMPREF1120_08201</name>
</gene>
<evidence type="ECO:0000313" key="9">
    <source>
        <dbReference type="Proteomes" id="UP000007304"/>
    </source>
</evidence>
<dbReference type="GO" id="GO:0003677">
    <property type="term" value="F:DNA binding"/>
    <property type="evidence" value="ECO:0007669"/>
    <property type="project" value="UniProtKB-KW"/>
</dbReference>
<evidence type="ECO:0000256" key="3">
    <source>
        <dbReference type="ARBA" id="ARBA00023015"/>
    </source>
</evidence>
<keyword evidence="6" id="KW-0539">Nucleus</keyword>
<dbReference type="STRING" id="858893.H6C806"/>
<name>H6C806_EXODN</name>
<accession>H6C806</accession>
<dbReference type="PANTHER" id="PTHR36206">
    <property type="entry name" value="ASPERCRYPTIN BIOSYNTHESIS CLUSTER-SPECIFIC TRANSCRIPTION REGULATOR ATNN-RELATED"/>
    <property type="match status" value="1"/>
</dbReference>
<dbReference type="InParanoid" id="H6C806"/>
<dbReference type="Proteomes" id="UP000007304">
    <property type="component" value="Unassembled WGS sequence"/>
</dbReference>
<dbReference type="InterPro" id="IPR052360">
    <property type="entry name" value="Transcr_Regulatory_Proteins"/>
</dbReference>
<evidence type="ECO:0000256" key="5">
    <source>
        <dbReference type="ARBA" id="ARBA00023163"/>
    </source>
</evidence>
<evidence type="ECO:0000256" key="1">
    <source>
        <dbReference type="ARBA" id="ARBA00022723"/>
    </source>
</evidence>
<organism evidence="8 9">
    <name type="scientific">Exophiala dermatitidis (strain ATCC 34100 / CBS 525.76 / NIH/UT8656)</name>
    <name type="common">Black yeast</name>
    <name type="synonym">Wangiella dermatitidis</name>
    <dbReference type="NCBI Taxonomy" id="858893"/>
    <lineage>
        <taxon>Eukaryota</taxon>
        <taxon>Fungi</taxon>
        <taxon>Dikarya</taxon>
        <taxon>Ascomycota</taxon>
        <taxon>Pezizomycotina</taxon>
        <taxon>Eurotiomycetes</taxon>
        <taxon>Chaetothyriomycetidae</taxon>
        <taxon>Chaetothyriales</taxon>
        <taxon>Herpotrichiellaceae</taxon>
        <taxon>Exophiala</taxon>
    </lineage>
</organism>
<keyword evidence="3" id="KW-0805">Transcription regulation</keyword>
<evidence type="ECO:0000259" key="7">
    <source>
        <dbReference type="PROSITE" id="PS50048"/>
    </source>
</evidence>
<dbReference type="EMBL" id="JH226136">
    <property type="protein sequence ID" value="EHY60233.1"/>
    <property type="molecule type" value="Genomic_DNA"/>
</dbReference>
<keyword evidence="9" id="KW-1185">Reference proteome</keyword>
<dbReference type="OrthoDB" id="3509362at2759"/>
<dbReference type="PROSITE" id="PS50048">
    <property type="entry name" value="ZN2_CY6_FUNGAL_2"/>
    <property type="match status" value="1"/>
</dbReference>
<dbReference type="VEuPathDB" id="FungiDB:HMPREF1120_08201"/>
<dbReference type="RefSeq" id="XP_009160694.1">
    <property type="nucleotide sequence ID" value="XM_009162446.1"/>
</dbReference>
<dbReference type="PANTHER" id="PTHR36206:SF13">
    <property type="entry name" value="TRANSCRIPTIONAL REGULATORY PROTEIN MOC3"/>
    <property type="match status" value="1"/>
</dbReference>
<feature type="domain" description="Zn(2)-C6 fungal-type" evidence="7">
    <location>
        <begin position="20"/>
        <end position="48"/>
    </location>
</feature>
<keyword evidence="2" id="KW-0862">Zinc</keyword>
<evidence type="ECO:0000256" key="4">
    <source>
        <dbReference type="ARBA" id="ARBA00023125"/>
    </source>
</evidence>
<dbReference type="eggNOG" id="ENOG502T4CG">
    <property type="taxonomic scope" value="Eukaryota"/>
</dbReference>
<dbReference type="InterPro" id="IPR036864">
    <property type="entry name" value="Zn2-C6_fun-type_DNA-bd_sf"/>
</dbReference>
<dbReference type="GO" id="GO:0000981">
    <property type="term" value="F:DNA-binding transcription factor activity, RNA polymerase II-specific"/>
    <property type="evidence" value="ECO:0007669"/>
    <property type="project" value="InterPro"/>
</dbReference>
<evidence type="ECO:0000313" key="8">
    <source>
        <dbReference type="EMBL" id="EHY60233.1"/>
    </source>
</evidence>
<dbReference type="Gene3D" id="4.10.240.10">
    <property type="entry name" value="Zn(2)-C6 fungal-type DNA-binding domain"/>
    <property type="match status" value="1"/>
</dbReference>
<dbReference type="SUPFAM" id="SSF57701">
    <property type="entry name" value="Zn2/Cys6 DNA-binding domain"/>
    <property type="match status" value="1"/>
</dbReference>
<dbReference type="AlphaFoldDB" id="H6C806"/>